<dbReference type="Pfam" id="PF20009">
    <property type="entry name" value="GEVED"/>
    <property type="match status" value="1"/>
</dbReference>
<dbReference type="Pfam" id="PF18962">
    <property type="entry name" value="Por_Secre_tail"/>
    <property type="match status" value="1"/>
</dbReference>
<dbReference type="NCBIfam" id="TIGR04183">
    <property type="entry name" value="Por_Secre_tail"/>
    <property type="match status" value="1"/>
</dbReference>
<dbReference type="AlphaFoldDB" id="F4KUM4"/>
<feature type="domain" description="Fibronectin type-III" evidence="1">
    <location>
        <begin position="282"/>
        <end position="368"/>
    </location>
</feature>
<dbReference type="PROSITE" id="PS50853">
    <property type="entry name" value="FN3"/>
    <property type="match status" value="1"/>
</dbReference>
<dbReference type="InterPro" id="IPR013783">
    <property type="entry name" value="Ig-like_fold"/>
</dbReference>
<dbReference type="Gene3D" id="2.60.40.10">
    <property type="entry name" value="Immunoglobulins"/>
    <property type="match status" value="3"/>
</dbReference>
<dbReference type="SUPFAM" id="SSF49265">
    <property type="entry name" value="Fibronectin type III"/>
    <property type="match status" value="2"/>
</dbReference>
<dbReference type="CDD" id="cd00063">
    <property type="entry name" value="FN3"/>
    <property type="match status" value="2"/>
</dbReference>
<dbReference type="HOGENOM" id="CLU_371226_0_0_10"/>
<organism evidence="2 3">
    <name type="scientific">Haliscomenobacter hydrossis (strain ATCC 27775 / DSM 1100 / LMG 10767 / O)</name>
    <dbReference type="NCBI Taxonomy" id="760192"/>
    <lineage>
        <taxon>Bacteria</taxon>
        <taxon>Pseudomonadati</taxon>
        <taxon>Bacteroidota</taxon>
        <taxon>Saprospiria</taxon>
        <taxon>Saprospirales</taxon>
        <taxon>Haliscomenobacteraceae</taxon>
        <taxon>Haliscomenobacter</taxon>
    </lineage>
</organism>
<reference key="2">
    <citation type="submission" date="2011-04" db="EMBL/GenBank/DDBJ databases">
        <title>Complete sequence of chromosome of Haliscomenobacter hydrossis DSM 1100.</title>
        <authorList>
            <consortium name="US DOE Joint Genome Institute (JGI-PGF)"/>
            <person name="Lucas S."/>
            <person name="Han J."/>
            <person name="Lapidus A."/>
            <person name="Bruce D."/>
            <person name="Goodwin L."/>
            <person name="Pitluck S."/>
            <person name="Peters L."/>
            <person name="Kyrpides N."/>
            <person name="Mavromatis K."/>
            <person name="Ivanova N."/>
            <person name="Ovchinnikova G."/>
            <person name="Pagani I."/>
            <person name="Daligault H."/>
            <person name="Detter J.C."/>
            <person name="Han C."/>
            <person name="Land M."/>
            <person name="Hauser L."/>
            <person name="Markowitz V."/>
            <person name="Cheng J.-F."/>
            <person name="Hugenholtz P."/>
            <person name="Woyke T."/>
            <person name="Wu D."/>
            <person name="Verbarg S."/>
            <person name="Frueling A."/>
            <person name="Brambilla E."/>
            <person name="Klenk H.-P."/>
            <person name="Eisen J.A."/>
        </authorList>
    </citation>
    <scope>NUCLEOTIDE SEQUENCE</scope>
    <source>
        <strain>DSM 1100</strain>
    </source>
</reference>
<proteinExistence type="predicted"/>
<protein>
    <recommendedName>
        <fullName evidence="1">Fibronectin type-III domain-containing protein</fullName>
    </recommendedName>
</protein>
<dbReference type="RefSeq" id="WP_013766998.1">
    <property type="nucleotide sequence ID" value="NC_015510.1"/>
</dbReference>
<dbReference type="eggNOG" id="COG3227">
    <property type="taxonomic scope" value="Bacteria"/>
</dbReference>
<evidence type="ECO:0000313" key="3">
    <source>
        <dbReference type="Proteomes" id="UP000008461"/>
    </source>
</evidence>
<dbReference type="KEGG" id="hhy:Halhy_4624"/>
<evidence type="ECO:0000259" key="1">
    <source>
        <dbReference type="PROSITE" id="PS50853"/>
    </source>
</evidence>
<dbReference type="eggNOG" id="COG4733">
    <property type="taxonomic scope" value="Bacteria"/>
</dbReference>
<sequence length="749" mass="85942">MKNYTHRILLLWLLFFMVNPLSWGKVKTAEPPTSMACEAPNITALDAGPSSCQVTLSLLELNVNYQFRYRIKGKSTWETQTTKGATLHLAGLQACTDYEFQVRKDCFNNQFSDWSTFQNIKTQGCNEAYCLAYANRSDGYIEQFSFGEVAYQSGNDGGLGLHLAPRFIANPGTEIPFSITPVKTIEFWDLDAYHRVYYTIFIDFNRDKDFDDPGEYIFKDEGAPDKVYSWKMAIPKTAPQGLTRMRVIMSRKTLGKACERSINILEVEDHTLGIFTPCPAWQPVDFKLDSASSGSAQLSFTGENLGYSWRYRIKGNTSWIFTDSTTSPKLSIAGLIQNIEYEVQVRRSCGGGNWSSFSNTYAFKTQVCSNSRELTWNTYLREKSRVGLELLGQNALNYRWRYSPDYFNWSPVYESKVPKIELDSLSPGKVYQVEVSIECSAGNWSNWTRSSFFTWGECQQIPSSQISIGIDLNFRSDIIILTSKMQAANQFFWRFRKLGTTQWVQVSTNSPYYDWSPSFVISEVAYEWQVSYLCENGQKSEWSEVKQIAFSPKVCEPAQTKFVKIKRINATSAVLYVDLPYGVQFSWRWWEKGKPFWIYSSSSSYANKEIVLNKLKPNTTYEYQFSYWCTYSILGWSDTHSFKTLNEFPPSFGDSVQVSIKNPPRNIPIVVSPNPNPGVFRVESAFTEPKKITLTVRDLIGRVVFRRELQDQIVLDETLQLSKQAAGTYFLEIRTAEFSKIEKIIIQQP</sequence>
<name>F4KUM4_HALH1</name>
<gene>
    <name evidence="2" type="ordered locus">Halhy_4624</name>
</gene>
<dbReference type="InterPro" id="IPR003961">
    <property type="entry name" value="FN3_dom"/>
</dbReference>
<dbReference type="InterPro" id="IPR036116">
    <property type="entry name" value="FN3_sf"/>
</dbReference>
<dbReference type="EMBL" id="CP002691">
    <property type="protein sequence ID" value="AEE52460.1"/>
    <property type="molecule type" value="Genomic_DNA"/>
</dbReference>
<dbReference type="STRING" id="760192.Halhy_4624"/>
<keyword evidence="3" id="KW-1185">Reference proteome</keyword>
<accession>F4KUM4</accession>
<evidence type="ECO:0000313" key="2">
    <source>
        <dbReference type="EMBL" id="AEE52460.1"/>
    </source>
</evidence>
<reference evidence="2 3" key="1">
    <citation type="journal article" date="2011" name="Stand. Genomic Sci.">
        <title>Complete genome sequence of Haliscomenobacter hydrossis type strain (O).</title>
        <authorList>
            <consortium name="US DOE Joint Genome Institute (JGI-PGF)"/>
            <person name="Daligault H."/>
            <person name="Lapidus A."/>
            <person name="Zeytun A."/>
            <person name="Nolan M."/>
            <person name="Lucas S."/>
            <person name="Del Rio T.G."/>
            <person name="Tice H."/>
            <person name="Cheng J.F."/>
            <person name="Tapia R."/>
            <person name="Han C."/>
            <person name="Goodwin L."/>
            <person name="Pitluck S."/>
            <person name="Liolios K."/>
            <person name="Pagani I."/>
            <person name="Ivanova N."/>
            <person name="Huntemann M."/>
            <person name="Mavromatis K."/>
            <person name="Mikhailova N."/>
            <person name="Pati A."/>
            <person name="Chen A."/>
            <person name="Palaniappan K."/>
            <person name="Land M."/>
            <person name="Hauser L."/>
            <person name="Brambilla E.M."/>
            <person name="Rohde M."/>
            <person name="Verbarg S."/>
            <person name="Goker M."/>
            <person name="Bristow J."/>
            <person name="Eisen J.A."/>
            <person name="Markowitz V."/>
            <person name="Hugenholtz P."/>
            <person name="Kyrpides N.C."/>
            <person name="Klenk H.P."/>
            <person name="Woyke T."/>
        </authorList>
    </citation>
    <scope>NUCLEOTIDE SEQUENCE [LARGE SCALE GENOMIC DNA]</scope>
    <source>
        <strain evidence="3">ATCC 27775 / DSM 1100 / LMG 10767 / O</strain>
    </source>
</reference>
<dbReference type="Proteomes" id="UP000008461">
    <property type="component" value="Chromosome"/>
</dbReference>
<dbReference type="InterPro" id="IPR045474">
    <property type="entry name" value="GEVED"/>
</dbReference>
<dbReference type="InterPro" id="IPR026444">
    <property type="entry name" value="Secre_tail"/>
</dbReference>
<dbReference type="OrthoDB" id="9792152at2"/>